<protein>
    <submittedName>
        <fullName evidence="1">Uncharacterized protein</fullName>
    </submittedName>
</protein>
<evidence type="ECO:0000313" key="1">
    <source>
        <dbReference type="EMBL" id="MDQ0190906.1"/>
    </source>
</evidence>
<evidence type="ECO:0000313" key="2">
    <source>
        <dbReference type="Proteomes" id="UP001232973"/>
    </source>
</evidence>
<dbReference type="Proteomes" id="UP001232973">
    <property type="component" value="Unassembled WGS sequence"/>
</dbReference>
<dbReference type="EMBL" id="JAUSTP010000026">
    <property type="protein sequence ID" value="MDQ0190906.1"/>
    <property type="molecule type" value="Genomic_DNA"/>
</dbReference>
<dbReference type="RefSeq" id="WP_274456554.1">
    <property type="nucleotide sequence ID" value="NZ_CP067097.1"/>
</dbReference>
<proteinExistence type="predicted"/>
<reference evidence="1 2" key="1">
    <citation type="submission" date="2023-07" db="EMBL/GenBank/DDBJ databases">
        <title>Genomic Encyclopedia of Type Strains, Phase IV (KMG-IV): sequencing the most valuable type-strain genomes for metagenomic binning, comparative biology and taxonomic classification.</title>
        <authorList>
            <person name="Goeker M."/>
        </authorList>
    </citation>
    <scope>NUCLEOTIDE SEQUENCE [LARGE SCALE GENOMIC DNA]</scope>
    <source>
        <strain evidence="1 2">DSM 4006</strain>
    </source>
</reference>
<accession>A0ABT9XMI1</accession>
<gene>
    <name evidence="1" type="ORF">J2S03_002773</name>
</gene>
<keyword evidence="2" id="KW-1185">Reference proteome</keyword>
<name>A0ABT9XMI1_9BACL</name>
<comment type="caution">
    <text evidence="1">The sequence shown here is derived from an EMBL/GenBank/DDBJ whole genome shotgun (WGS) entry which is preliminary data.</text>
</comment>
<organism evidence="1 2">
    <name type="scientific">Alicyclobacillus cycloheptanicus</name>
    <dbReference type="NCBI Taxonomy" id="1457"/>
    <lineage>
        <taxon>Bacteria</taxon>
        <taxon>Bacillati</taxon>
        <taxon>Bacillota</taxon>
        <taxon>Bacilli</taxon>
        <taxon>Bacillales</taxon>
        <taxon>Alicyclobacillaceae</taxon>
        <taxon>Alicyclobacillus</taxon>
    </lineage>
</organism>
<sequence>MNVHLVNPDDKYGRIALQAPTTRGYIHVAAQTCEPSFPFRANTDTALLEELKELAAPLQAHSQVERVSVFRAVGLPPMDRLPYVRDHADSIRIARYDIALLIETTDASALAEVQSTPLYEAVVAYLQTKSMSLHVMTAVNQKRFGEVDVVRGGLFLFNYFVAKNRETLLELWEYLADWYRVEMKLDNSLLLVPTHPETSDYTALNHARFDGNLSGFLAKQLSKKSFRTYMLANLAAHHIGAMPILYRVV</sequence>